<comment type="caution">
    <text evidence="6">The sequence shown here is derived from an EMBL/GenBank/DDBJ whole genome shotgun (WGS) entry which is preliminary data.</text>
</comment>
<dbReference type="EMBL" id="SACM01000006">
    <property type="protein sequence ID" value="RVT82375.1"/>
    <property type="molecule type" value="Genomic_DNA"/>
</dbReference>
<gene>
    <name evidence="5 6" type="primary">tatC</name>
    <name evidence="6" type="ORF">EOD73_16695</name>
</gene>
<comment type="function">
    <text evidence="5">Part of the twin-arginine translocation (Tat) system that transports large folded proteins containing a characteristic twin-arginine motif in their signal peptide across membranes. Together with TatB, TatC is part of a receptor directly interacting with Tat signal peptides.</text>
</comment>
<reference evidence="6 7" key="1">
    <citation type="submission" date="2019-01" db="EMBL/GenBank/DDBJ databases">
        <authorList>
            <person name="Chen W.-M."/>
        </authorList>
    </citation>
    <scope>NUCLEOTIDE SEQUENCE [LARGE SCALE GENOMIC DNA]</scope>
    <source>
        <strain evidence="6 7">CCP-18</strain>
    </source>
</reference>
<sequence length="262" mass="28385">MSAKPDPEDELAGTEQPFVEHLIELRDRLIRAMVAIGIGFALLCVWPTPGGLYDWLALPMSQALPGGTKLIATGTFAPFMVPLKITLMGGLLLALPYVLYQVWAFVAPGLYSHEKRFVLPLVVSSTVLFFAGVAFCYFLVLPAMSKFIVAFAPSSIQVAPDIEQYFGTVLTLFLVFGIAFEVPIAVVVLASLGIVSVEKLKEWRGYFAVAAIVVAAIVTPPDVISQLALFVPLVVLYELGIWTAVLLRRGRDDREAGADPSA</sequence>
<keyword evidence="7" id="KW-1185">Reference proteome</keyword>
<dbReference type="PRINTS" id="PR01840">
    <property type="entry name" value="TATCFAMILY"/>
</dbReference>
<keyword evidence="4 5" id="KW-0472">Membrane</keyword>
<comment type="similarity">
    <text evidence="5">Belongs to the TatC family.</text>
</comment>
<feature type="transmembrane region" description="Helical" evidence="5">
    <location>
        <begin position="85"/>
        <end position="106"/>
    </location>
</feature>
<dbReference type="RefSeq" id="WP_127684183.1">
    <property type="nucleotide sequence ID" value="NZ_SACM01000006.1"/>
</dbReference>
<keyword evidence="5" id="KW-1003">Cell membrane</keyword>
<feature type="transmembrane region" description="Helical" evidence="5">
    <location>
        <begin position="118"/>
        <end position="145"/>
    </location>
</feature>
<dbReference type="GO" id="GO:0009977">
    <property type="term" value="F:proton motive force dependent protein transmembrane transporter activity"/>
    <property type="evidence" value="ECO:0007669"/>
    <property type="project" value="TreeGrafter"/>
</dbReference>
<comment type="subcellular location">
    <subcellularLocation>
        <location evidence="5">Cell membrane</location>
        <topology evidence="5">Multi-pass membrane protein</topology>
    </subcellularLocation>
    <subcellularLocation>
        <location evidence="1">Membrane</location>
        <topology evidence="1">Multi-pass membrane protein</topology>
    </subcellularLocation>
</comment>
<keyword evidence="5" id="KW-0813">Transport</keyword>
<feature type="transmembrane region" description="Helical" evidence="5">
    <location>
        <begin position="165"/>
        <end position="191"/>
    </location>
</feature>
<evidence type="ECO:0000256" key="4">
    <source>
        <dbReference type="ARBA" id="ARBA00023136"/>
    </source>
</evidence>
<keyword evidence="5" id="KW-0811">Translocation</keyword>
<evidence type="ECO:0000313" key="6">
    <source>
        <dbReference type="EMBL" id="RVT82375.1"/>
    </source>
</evidence>
<protein>
    <recommendedName>
        <fullName evidence="5">Sec-independent protein translocase protein TatC</fullName>
    </recommendedName>
</protein>
<dbReference type="AlphaFoldDB" id="A0A3S2XM49"/>
<keyword evidence="2 5" id="KW-0812">Transmembrane</keyword>
<accession>A0A3S2XM49</accession>
<keyword evidence="3 5" id="KW-1133">Transmembrane helix</keyword>
<dbReference type="GO" id="GO:0033281">
    <property type="term" value="C:TAT protein transport complex"/>
    <property type="evidence" value="ECO:0007669"/>
    <property type="project" value="UniProtKB-UniRule"/>
</dbReference>
<dbReference type="GO" id="GO:0043953">
    <property type="term" value="P:protein transport by the Tat complex"/>
    <property type="evidence" value="ECO:0007669"/>
    <property type="project" value="UniProtKB-UniRule"/>
</dbReference>
<dbReference type="InterPro" id="IPR002033">
    <property type="entry name" value="TatC"/>
</dbReference>
<evidence type="ECO:0000256" key="2">
    <source>
        <dbReference type="ARBA" id="ARBA00022692"/>
    </source>
</evidence>
<feature type="transmembrane region" description="Helical" evidence="5">
    <location>
        <begin position="227"/>
        <end position="247"/>
    </location>
</feature>
<dbReference type="NCBIfam" id="TIGR00945">
    <property type="entry name" value="tatC"/>
    <property type="match status" value="1"/>
</dbReference>
<feature type="transmembrane region" description="Helical" evidence="5">
    <location>
        <begin position="203"/>
        <end position="221"/>
    </location>
</feature>
<evidence type="ECO:0000256" key="3">
    <source>
        <dbReference type="ARBA" id="ARBA00022989"/>
    </source>
</evidence>
<keyword evidence="5" id="KW-0653">Protein transport</keyword>
<dbReference type="Proteomes" id="UP000288587">
    <property type="component" value="Unassembled WGS sequence"/>
</dbReference>
<evidence type="ECO:0000313" key="7">
    <source>
        <dbReference type="Proteomes" id="UP000288587"/>
    </source>
</evidence>
<organism evidence="6 7">
    <name type="scientific">Inhella crocodyli</name>
    <dbReference type="NCBI Taxonomy" id="2499851"/>
    <lineage>
        <taxon>Bacteria</taxon>
        <taxon>Pseudomonadati</taxon>
        <taxon>Pseudomonadota</taxon>
        <taxon>Betaproteobacteria</taxon>
        <taxon>Burkholderiales</taxon>
        <taxon>Sphaerotilaceae</taxon>
        <taxon>Inhella</taxon>
    </lineage>
</organism>
<dbReference type="GO" id="GO:0065002">
    <property type="term" value="P:intracellular protein transmembrane transport"/>
    <property type="evidence" value="ECO:0007669"/>
    <property type="project" value="TreeGrafter"/>
</dbReference>
<comment type="subunit">
    <text evidence="5">The Tat system comprises two distinct complexes: a TatABC complex, containing multiple copies of TatA, TatB and TatC subunits, and a separate TatA complex, containing only TatA subunits. Substrates initially bind to the TatABC complex, which probably triggers association of the separate TatA complex to form the active translocon.</text>
</comment>
<dbReference type="OrthoDB" id="9777044at2"/>
<dbReference type="Pfam" id="PF00902">
    <property type="entry name" value="TatC"/>
    <property type="match status" value="1"/>
</dbReference>
<dbReference type="PANTHER" id="PTHR30371:SF0">
    <property type="entry name" value="SEC-INDEPENDENT PROTEIN TRANSLOCASE PROTEIN TATC, CHLOROPLASTIC-RELATED"/>
    <property type="match status" value="1"/>
</dbReference>
<proteinExistence type="inferred from homology"/>
<dbReference type="PANTHER" id="PTHR30371">
    <property type="entry name" value="SEC-INDEPENDENT PROTEIN TRANSLOCASE PROTEIN TATC"/>
    <property type="match status" value="1"/>
</dbReference>
<evidence type="ECO:0000256" key="5">
    <source>
        <dbReference type="HAMAP-Rule" id="MF_00902"/>
    </source>
</evidence>
<evidence type="ECO:0000256" key="1">
    <source>
        <dbReference type="ARBA" id="ARBA00004141"/>
    </source>
</evidence>
<name>A0A3S2XM49_9BURK</name>
<feature type="transmembrane region" description="Helical" evidence="5">
    <location>
        <begin position="29"/>
        <end position="48"/>
    </location>
</feature>
<dbReference type="HAMAP" id="MF_00902">
    <property type="entry name" value="TatC"/>
    <property type="match status" value="1"/>
</dbReference>